<accession>A0A162J7D7</accession>
<gene>
    <name evidence="1" type="ORF">A2J07_00620</name>
</gene>
<proteinExistence type="predicted"/>
<sequence>MNFYKEDGHSFYFTINKKDVARIVMEIDEKEKNVHLNYYIENDHNDIFSKPISVIEFVLCNELVDIADFSITSFVLKEDKELILEEYYKIFYNSSPATERELYNEY</sequence>
<dbReference type="RefSeq" id="WP_062680788.1">
    <property type="nucleotide sequence ID" value="NZ_LVEA01000001.1"/>
</dbReference>
<evidence type="ECO:0000313" key="2">
    <source>
        <dbReference type="Proteomes" id="UP000075816"/>
    </source>
</evidence>
<protein>
    <submittedName>
        <fullName evidence="1">Uncharacterized protein</fullName>
    </submittedName>
</protein>
<comment type="caution">
    <text evidence="1">The sequence shown here is derived from an EMBL/GenBank/DDBJ whole genome shotgun (WGS) entry which is preliminary data.</text>
</comment>
<evidence type="ECO:0000313" key="1">
    <source>
        <dbReference type="EMBL" id="KYL05271.1"/>
    </source>
</evidence>
<reference evidence="1 2" key="1">
    <citation type="submission" date="2016-03" db="EMBL/GenBank/DDBJ databases">
        <title>Comparative genomics of human isolates of Fusobacterium necrophorum.</title>
        <authorList>
            <person name="Jensen A."/>
            <person name="Bank S."/>
            <person name="Andersen P.S."/>
            <person name="Kristensen L.H."/>
            <person name="Prag J."/>
        </authorList>
    </citation>
    <scope>NUCLEOTIDE SEQUENCE [LARGE SCALE GENOMIC DNA]</scope>
    <source>
        <strain evidence="1 2">LS_1264</strain>
    </source>
</reference>
<dbReference type="EMBL" id="LVEA01000001">
    <property type="protein sequence ID" value="KYL05271.1"/>
    <property type="molecule type" value="Genomic_DNA"/>
</dbReference>
<dbReference type="AlphaFoldDB" id="A0A162J7D7"/>
<dbReference type="Proteomes" id="UP000075816">
    <property type="component" value="Unassembled WGS sequence"/>
</dbReference>
<name>A0A162J7D7_9FUSO</name>
<organism evidence="1 2">
    <name type="scientific">Fusobacterium necrophorum subsp. funduliforme</name>
    <dbReference type="NCBI Taxonomy" id="143387"/>
    <lineage>
        <taxon>Bacteria</taxon>
        <taxon>Fusobacteriati</taxon>
        <taxon>Fusobacteriota</taxon>
        <taxon>Fusobacteriia</taxon>
        <taxon>Fusobacteriales</taxon>
        <taxon>Fusobacteriaceae</taxon>
        <taxon>Fusobacterium</taxon>
    </lineage>
</organism>